<feature type="signal peptide" evidence="2">
    <location>
        <begin position="1"/>
        <end position="21"/>
    </location>
</feature>
<evidence type="ECO:0000313" key="5">
    <source>
        <dbReference type="Proteomes" id="UP001458880"/>
    </source>
</evidence>
<evidence type="ECO:0000256" key="1">
    <source>
        <dbReference type="ARBA" id="ARBA00006235"/>
    </source>
</evidence>
<dbReference type="AlphaFoldDB" id="A0AAW1LKZ6"/>
<dbReference type="Pfam" id="PF21376">
    <property type="entry name" value="TOR1A_C"/>
    <property type="match status" value="1"/>
</dbReference>
<dbReference type="GO" id="GO:0005524">
    <property type="term" value="F:ATP binding"/>
    <property type="evidence" value="ECO:0007669"/>
    <property type="project" value="InterPro"/>
</dbReference>
<comment type="similarity">
    <text evidence="1">Belongs to the ClpA/ClpB family. Torsin subfamily.</text>
</comment>
<dbReference type="GO" id="GO:0005737">
    <property type="term" value="C:cytoplasm"/>
    <property type="evidence" value="ECO:0007669"/>
    <property type="project" value="UniProtKB-ARBA"/>
</dbReference>
<dbReference type="InterPro" id="IPR049337">
    <property type="entry name" value="TOR1A_C"/>
</dbReference>
<accession>A0AAW1LKZ6</accession>
<feature type="chain" id="PRO_5043632012" evidence="2">
    <location>
        <begin position="22"/>
        <end position="283"/>
    </location>
</feature>
<dbReference type="InterPro" id="IPR027417">
    <property type="entry name" value="P-loop_NTPase"/>
</dbReference>
<proteinExistence type="inferred from homology"/>
<dbReference type="InterPro" id="IPR010448">
    <property type="entry name" value="Torsin"/>
</dbReference>
<dbReference type="PANTHER" id="PTHR10760">
    <property type="entry name" value="TORSIN"/>
    <property type="match status" value="1"/>
</dbReference>
<sequence length="283" mass="32338">MKYKKLYIILLHFTLVHFVVAELFSAISAGIAAAAVGLYYTGKCSLSECCHEKHIPGDFNKLKRLLEEKLYGQHIAKSILVNAIKHHWEGHHVQKPLTLSLHGLPGTGKNYVAKFIQESLYSLGTDSHFVHQFMGRIHFPLADQVPQYQRELYGWIKGSKAITDAYLKFWRNGVRREDIKLKDFENLITQGAFNEEGGFYRSDNIKSNLIDHYIPFLPMELEHVRKCIVEEFRIRNVTATERQIGAVLEYVQWGPSPENVFSNTGCKRLSQKVAVIAAAGDEY</sequence>
<evidence type="ECO:0000256" key="2">
    <source>
        <dbReference type="SAM" id="SignalP"/>
    </source>
</evidence>
<dbReference type="PANTHER" id="PTHR10760:SF2">
    <property type="entry name" value="LD13476P-RELATED"/>
    <property type="match status" value="1"/>
</dbReference>
<comment type="caution">
    <text evidence="4">The sequence shown here is derived from an EMBL/GenBank/DDBJ whole genome shotgun (WGS) entry which is preliminary data.</text>
</comment>
<dbReference type="Pfam" id="PF06309">
    <property type="entry name" value="Torsin"/>
    <property type="match status" value="1"/>
</dbReference>
<dbReference type="Gene3D" id="3.40.50.300">
    <property type="entry name" value="P-loop containing nucleotide triphosphate hydrolases"/>
    <property type="match status" value="1"/>
</dbReference>
<dbReference type="GO" id="GO:0016887">
    <property type="term" value="F:ATP hydrolysis activity"/>
    <property type="evidence" value="ECO:0007669"/>
    <property type="project" value="InterPro"/>
</dbReference>
<gene>
    <name evidence="4" type="ORF">QE152_g11424</name>
</gene>
<dbReference type="Proteomes" id="UP001458880">
    <property type="component" value="Unassembled WGS sequence"/>
</dbReference>
<protein>
    <submittedName>
        <fullName evidence="4">Torsin</fullName>
    </submittedName>
</protein>
<reference evidence="4 5" key="1">
    <citation type="journal article" date="2024" name="BMC Genomics">
        <title>De novo assembly and annotation of Popillia japonica's genome with initial clues to its potential as an invasive pest.</title>
        <authorList>
            <person name="Cucini C."/>
            <person name="Boschi S."/>
            <person name="Funari R."/>
            <person name="Cardaioli E."/>
            <person name="Iannotti N."/>
            <person name="Marturano G."/>
            <person name="Paoli F."/>
            <person name="Bruttini M."/>
            <person name="Carapelli A."/>
            <person name="Frati F."/>
            <person name="Nardi F."/>
        </authorList>
    </citation>
    <scope>NUCLEOTIDE SEQUENCE [LARGE SCALE GENOMIC DNA]</scope>
    <source>
        <strain evidence="4">DMR45628</strain>
    </source>
</reference>
<dbReference type="GO" id="GO:0012505">
    <property type="term" value="C:endomembrane system"/>
    <property type="evidence" value="ECO:0007669"/>
    <property type="project" value="UniProtKB-ARBA"/>
</dbReference>
<name>A0AAW1LKZ6_POPJA</name>
<dbReference type="GO" id="GO:0071218">
    <property type="term" value="P:cellular response to misfolded protein"/>
    <property type="evidence" value="ECO:0007669"/>
    <property type="project" value="TreeGrafter"/>
</dbReference>
<keyword evidence="5" id="KW-1185">Reference proteome</keyword>
<evidence type="ECO:0000313" key="4">
    <source>
        <dbReference type="EMBL" id="KAK9736588.1"/>
    </source>
</evidence>
<evidence type="ECO:0000259" key="3">
    <source>
        <dbReference type="Pfam" id="PF21376"/>
    </source>
</evidence>
<keyword evidence="2" id="KW-0732">Signal</keyword>
<feature type="domain" description="Torsin-1A C-terminal" evidence="3">
    <location>
        <begin position="220"/>
        <end position="273"/>
    </location>
</feature>
<dbReference type="SUPFAM" id="SSF52540">
    <property type="entry name" value="P-loop containing nucleoside triphosphate hydrolases"/>
    <property type="match status" value="1"/>
</dbReference>
<dbReference type="EMBL" id="JASPKY010000111">
    <property type="protein sequence ID" value="KAK9736588.1"/>
    <property type="molecule type" value="Genomic_DNA"/>
</dbReference>
<organism evidence="4 5">
    <name type="scientific">Popillia japonica</name>
    <name type="common">Japanese beetle</name>
    <dbReference type="NCBI Taxonomy" id="7064"/>
    <lineage>
        <taxon>Eukaryota</taxon>
        <taxon>Metazoa</taxon>
        <taxon>Ecdysozoa</taxon>
        <taxon>Arthropoda</taxon>
        <taxon>Hexapoda</taxon>
        <taxon>Insecta</taxon>
        <taxon>Pterygota</taxon>
        <taxon>Neoptera</taxon>
        <taxon>Endopterygota</taxon>
        <taxon>Coleoptera</taxon>
        <taxon>Polyphaga</taxon>
        <taxon>Scarabaeiformia</taxon>
        <taxon>Scarabaeidae</taxon>
        <taxon>Rutelinae</taxon>
        <taxon>Popillia</taxon>
    </lineage>
</organism>